<dbReference type="Proteomes" id="UP000327118">
    <property type="component" value="Unassembled WGS sequence"/>
</dbReference>
<dbReference type="Pfam" id="PF20684">
    <property type="entry name" value="Fung_rhodopsin"/>
    <property type="match status" value="1"/>
</dbReference>
<evidence type="ECO:0000256" key="6">
    <source>
        <dbReference type="SAM" id="MobiDB-lite"/>
    </source>
</evidence>
<feature type="transmembrane region" description="Helical" evidence="7">
    <location>
        <begin position="239"/>
        <end position="260"/>
    </location>
</feature>
<dbReference type="OrthoDB" id="2988756at2759"/>
<evidence type="ECO:0000256" key="7">
    <source>
        <dbReference type="SAM" id="Phobius"/>
    </source>
</evidence>
<keyword evidence="4 7" id="KW-0472">Membrane</keyword>
<reference evidence="10" key="1">
    <citation type="submission" date="2019-04" db="EMBL/GenBank/DDBJ databases">
        <title>Friends and foes A comparative genomics studyof 23 Aspergillus species from section Flavi.</title>
        <authorList>
            <consortium name="DOE Joint Genome Institute"/>
            <person name="Kjaerbolling I."/>
            <person name="Vesth T."/>
            <person name="Frisvad J.C."/>
            <person name="Nybo J.L."/>
            <person name="Theobald S."/>
            <person name="Kildgaard S."/>
            <person name="Isbrandt T."/>
            <person name="Kuo A."/>
            <person name="Sato A."/>
            <person name="Lyhne E.K."/>
            <person name="Kogle M.E."/>
            <person name="Wiebenga A."/>
            <person name="Kun R.S."/>
            <person name="Lubbers R.J."/>
            <person name="Makela M.R."/>
            <person name="Barry K."/>
            <person name="Chovatia M."/>
            <person name="Clum A."/>
            <person name="Daum C."/>
            <person name="Haridas S."/>
            <person name="He G."/>
            <person name="LaButti K."/>
            <person name="Lipzen A."/>
            <person name="Mondo S."/>
            <person name="Riley R."/>
            <person name="Salamov A."/>
            <person name="Simmons B.A."/>
            <person name="Magnuson J.K."/>
            <person name="Henrissat B."/>
            <person name="Mortensen U.H."/>
            <person name="Larsen T.O."/>
            <person name="Devries R.P."/>
            <person name="Grigoriev I.V."/>
            <person name="Machida M."/>
            <person name="Baker S.E."/>
            <person name="Andersen M.R."/>
        </authorList>
    </citation>
    <scope>NUCLEOTIDE SEQUENCE [LARGE SCALE GENOMIC DNA]</scope>
    <source>
        <strain evidence="10">CBS 553.77</strain>
    </source>
</reference>
<evidence type="ECO:0000256" key="4">
    <source>
        <dbReference type="ARBA" id="ARBA00023136"/>
    </source>
</evidence>
<name>A0A5N6Z3N9_9EURO</name>
<evidence type="ECO:0000313" key="10">
    <source>
        <dbReference type="Proteomes" id="UP000327118"/>
    </source>
</evidence>
<keyword evidence="2 7" id="KW-0812">Transmembrane</keyword>
<dbReference type="InterPro" id="IPR052337">
    <property type="entry name" value="SAT4-like"/>
</dbReference>
<feature type="transmembrane region" description="Helical" evidence="7">
    <location>
        <begin position="37"/>
        <end position="64"/>
    </location>
</feature>
<evidence type="ECO:0000256" key="3">
    <source>
        <dbReference type="ARBA" id="ARBA00022989"/>
    </source>
</evidence>
<keyword evidence="10" id="KW-1185">Reference proteome</keyword>
<protein>
    <recommendedName>
        <fullName evidence="8">Rhodopsin domain-containing protein</fullName>
    </recommendedName>
</protein>
<comment type="subcellular location">
    <subcellularLocation>
        <location evidence="1">Membrane</location>
        <topology evidence="1">Multi-pass membrane protein</topology>
    </subcellularLocation>
</comment>
<gene>
    <name evidence="9" type="ORF">BDV28DRAFT_4813</name>
</gene>
<evidence type="ECO:0000256" key="5">
    <source>
        <dbReference type="ARBA" id="ARBA00038359"/>
    </source>
</evidence>
<proteinExistence type="inferred from homology"/>
<evidence type="ECO:0000256" key="2">
    <source>
        <dbReference type="ARBA" id="ARBA00022692"/>
    </source>
</evidence>
<dbReference type="EMBL" id="ML739136">
    <property type="protein sequence ID" value="KAE8352265.1"/>
    <property type="molecule type" value="Genomic_DNA"/>
</dbReference>
<feature type="transmembrane region" description="Helical" evidence="7">
    <location>
        <begin position="6"/>
        <end position="25"/>
    </location>
</feature>
<accession>A0A5N6Z3N9</accession>
<feature type="region of interest" description="Disordered" evidence="6">
    <location>
        <begin position="268"/>
        <end position="291"/>
    </location>
</feature>
<organism evidence="9 10">
    <name type="scientific">Aspergillus coremiiformis</name>
    <dbReference type="NCBI Taxonomy" id="138285"/>
    <lineage>
        <taxon>Eukaryota</taxon>
        <taxon>Fungi</taxon>
        <taxon>Dikarya</taxon>
        <taxon>Ascomycota</taxon>
        <taxon>Pezizomycotina</taxon>
        <taxon>Eurotiomycetes</taxon>
        <taxon>Eurotiomycetidae</taxon>
        <taxon>Eurotiales</taxon>
        <taxon>Aspergillaceae</taxon>
        <taxon>Aspergillus</taxon>
        <taxon>Aspergillus subgen. Circumdati</taxon>
    </lineage>
</organism>
<feature type="transmembrane region" description="Helical" evidence="7">
    <location>
        <begin position="176"/>
        <end position="195"/>
    </location>
</feature>
<dbReference type="GO" id="GO:0016020">
    <property type="term" value="C:membrane"/>
    <property type="evidence" value="ECO:0007669"/>
    <property type="project" value="UniProtKB-SubCell"/>
</dbReference>
<evidence type="ECO:0000259" key="8">
    <source>
        <dbReference type="Pfam" id="PF20684"/>
    </source>
</evidence>
<dbReference type="AlphaFoldDB" id="A0A5N6Z3N9"/>
<evidence type="ECO:0000313" key="9">
    <source>
        <dbReference type="EMBL" id="KAE8352265.1"/>
    </source>
</evidence>
<keyword evidence="3 7" id="KW-1133">Transmembrane helix</keyword>
<dbReference type="PANTHER" id="PTHR33048:SF166">
    <property type="entry name" value="PTH11-LIKE INTEGRAL MEMBRANE PROTEIN"/>
    <property type="match status" value="1"/>
</dbReference>
<evidence type="ECO:0000256" key="1">
    <source>
        <dbReference type="ARBA" id="ARBA00004141"/>
    </source>
</evidence>
<sequence length="332" mass="37230">MSMDSDVPIALAGVFGALSVALMLLRLTMRTRQGQSLLLSDYLTIVCIGLIMARTAFITVILAWGNSDLEESVTAMSSTEIYRRRIGSKLTLVNRVVYNIYLWLQKSVVLLLCQRILCGLRWPERIIKVCWAFLVASFVAVQVTTFTDCSPLRLYWQVMPPPGPCIDGHAQLLTLIAMNITTDTMLMLLPMPWLLRLKTSRTRRCQLVGLFSIGLLLIAVAIIRLPYFIDNTDQVYRHTWGSVEAFLSALAANIPTLFTLRQRRKKDYPPYYSSSPGGHEGRRGVTRSPTSGEGILVTSIVQLEFMGFNAQKSPISNGFVRQDSDAWVVCDK</sequence>
<feature type="domain" description="Rhodopsin" evidence="8">
    <location>
        <begin position="25"/>
        <end position="260"/>
    </location>
</feature>
<dbReference type="InterPro" id="IPR049326">
    <property type="entry name" value="Rhodopsin_dom_fungi"/>
</dbReference>
<comment type="similarity">
    <text evidence="5">Belongs to the SAT4 family.</text>
</comment>
<dbReference type="PANTHER" id="PTHR33048">
    <property type="entry name" value="PTH11-LIKE INTEGRAL MEMBRANE PROTEIN (AFU_ORTHOLOGUE AFUA_5G11245)"/>
    <property type="match status" value="1"/>
</dbReference>
<feature type="transmembrane region" description="Helical" evidence="7">
    <location>
        <begin position="129"/>
        <end position="156"/>
    </location>
</feature>
<feature type="transmembrane region" description="Helical" evidence="7">
    <location>
        <begin position="207"/>
        <end position="227"/>
    </location>
</feature>